<evidence type="ECO:0000256" key="6">
    <source>
        <dbReference type="ARBA" id="ARBA00023125"/>
    </source>
</evidence>
<name>A0A9D3M0A3_ANGAN</name>
<dbReference type="AlphaFoldDB" id="A0A9D3M0A3"/>
<dbReference type="GO" id="GO:0003700">
    <property type="term" value="F:DNA-binding transcription factor activity"/>
    <property type="evidence" value="ECO:0007669"/>
    <property type="project" value="TreeGrafter"/>
</dbReference>
<keyword evidence="2" id="KW-0479">Metal-binding</keyword>
<feature type="compositionally biased region" description="Polar residues" evidence="10">
    <location>
        <begin position="171"/>
        <end position="181"/>
    </location>
</feature>
<evidence type="ECO:0000256" key="1">
    <source>
        <dbReference type="ARBA" id="ARBA00004123"/>
    </source>
</evidence>
<evidence type="ECO:0000256" key="7">
    <source>
        <dbReference type="ARBA" id="ARBA00023163"/>
    </source>
</evidence>
<dbReference type="PANTHER" id="PTHR13006:SF8">
    <property type="entry name" value="SLC2A4 REGULATOR"/>
    <property type="match status" value="1"/>
</dbReference>
<dbReference type="GO" id="GO:0006357">
    <property type="term" value="P:regulation of transcription by RNA polymerase II"/>
    <property type="evidence" value="ECO:0007669"/>
    <property type="project" value="TreeGrafter"/>
</dbReference>
<evidence type="ECO:0000256" key="3">
    <source>
        <dbReference type="ARBA" id="ARBA00022771"/>
    </source>
</evidence>
<evidence type="ECO:0000313" key="12">
    <source>
        <dbReference type="EMBL" id="KAG5835988.1"/>
    </source>
</evidence>
<evidence type="ECO:0000256" key="2">
    <source>
        <dbReference type="ARBA" id="ARBA00022723"/>
    </source>
</evidence>
<dbReference type="Proteomes" id="UP001044222">
    <property type="component" value="Chromosome 14"/>
</dbReference>
<dbReference type="GO" id="GO:0000978">
    <property type="term" value="F:RNA polymerase II cis-regulatory region sequence-specific DNA binding"/>
    <property type="evidence" value="ECO:0007669"/>
    <property type="project" value="TreeGrafter"/>
</dbReference>
<reference evidence="12" key="1">
    <citation type="submission" date="2021-01" db="EMBL/GenBank/DDBJ databases">
        <title>A chromosome-scale assembly of European eel, Anguilla anguilla.</title>
        <authorList>
            <person name="Henkel C."/>
            <person name="Jong-Raadsen S.A."/>
            <person name="Dufour S."/>
            <person name="Weltzien F.-A."/>
            <person name="Palstra A.P."/>
            <person name="Pelster B."/>
            <person name="Spaink H.P."/>
            <person name="Van Den Thillart G.E."/>
            <person name="Jansen H."/>
            <person name="Zahm M."/>
            <person name="Klopp C."/>
            <person name="Cedric C."/>
            <person name="Louis A."/>
            <person name="Berthelot C."/>
            <person name="Parey E."/>
            <person name="Roest Crollius H."/>
            <person name="Montfort J."/>
            <person name="Robinson-Rechavi M."/>
            <person name="Bucao C."/>
            <person name="Bouchez O."/>
            <person name="Gislard M."/>
            <person name="Lluch J."/>
            <person name="Milhes M."/>
            <person name="Lampietro C."/>
            <person name="Lopez Roques C."/>
            <person name="Donnadieu C."/>
            <person name="Braasch I."/>
            <person name="Desvignes T."/>
            <person name="Postlethwait J."/>
            <person name="Bobe J."/>
            <person name="Guiguen Y."/>
            <person name="Dirks R."/>
        </authorList>
    </citation>
    <scope>NUCLEOTIDE SEQUENCE</scope>
    <source>
        <strain evidence="12">Tag_6206</strain>
        <tissue evidence="12">Liver</tissue>
    </source>
</reference>
<dbReference type="PANTHER" id="PTHR13006">
    <property type="entry name" value="PAPILLOMAVIRUS REGULATORY FACTOR PRF-1"/>
    <property type="match status" value="1"/>
</dbReference>
<gene>
    <name evidence="12" type="ORF">ANANG_G00249840</name>
</gene>
<dbReference type="InterPro" id="IPR052253">
    <property type="entry name" value="CR1/CR2-DNA-binding_regulator"/>
</dbReference>
<evidence type="ECO:0000259" key="11">
    <source>
        <dbReference type="PROSITE" id="PS50157"/>
    </source>
</evidence>
<dbReference type="PROSITE" id="PS00028">
    <property type="entry name" value="ZINC_FINGER_C2H2_1"/>
    <property type="match status" value="1"/>
</dbReference>
<accession>A0A9D3M0A3</accession>
<feature type="compositionally biased region" description="Basic and acidic residues" evidence="10">
    <location>
        <begin position="88"/>
        <end position="119"/>
    </location>
</feature>
<feature type="compositionally biased region" description="Low complexity" evidence="10">
    <location>
        <begin position="186"/>
        <end position="201"/>
    </location>
</feature>
<evidence type="ECO:0000256" key="10">
    <source>
        <dbReference type="SAM" id="MobiDB-lite"/>
    </source>
</evidence>
<evidence type="ECO:0000256" key="8">
    <source>
        <dbReference type="ARBA" id="ARBA00023242"/>
    </source>
</evidence>
<evidence type="ECO:0000313" key="13">
    <source>
        <dbReference type="Proteomes" id="UP001044222"/>
    </source>
</evidence>
<keyword evidence="8" id="KW-0539">Nucleus</keyword>
<feature type="region of interest" description="Disordered" evidence="10">
    <location>
        <begin position="170"/>
        <end position="215"/>
    </location>
</feature>
<dbReference type="GO" id="GO:0008270">
    <property type="term" value="F:zinc ion binding"/>
    <property type="evidence" value="ECO:0007669"/>
    <property type="project" value="UniProtKB-KW"/>
</dbReference>
<feature type="region of interest" description="Disordered" evidence="10">
    <location>
        <begin position="76"/>
        <end position="133"/>
    </location>
</feature>
<feature type="domain" description="C2H2-type" evidence="11">
    <location>
        <begin position="260"/>
        <end position="290"/>
    </location>
</feature>
<dbReference type="EMBL" id="JAFIRN010000014">
    <property type="protein sequence ID" value="KAG5835988.1"/>
    <property type="molecule type" value="Genomic_DNA"/>
</dbReference>
<comment type="subcellular location">
    <subcellularLocation>
        <location evidence="1">Nucleus</location>
    </subcellularLocation>
</comment>
<organism evidence="12 13">
    <name type="scientific">Anguilla anguilla</name>
    <name type="common">European freshwater eel</name>
    <name type="synonym">Muraena anguilla</name>
    <dbReference type="NCBI Taxonomy" id="7936"/>
    <lineage>
        <taxon>Eukaryota</taxon>
        <taxon>Metazoa</taxon>
        <taxon>Chordata</taxon>
        <taxon>Craniata</taxon>
        <taxon>Vertebrata</taxon>
        <taxon>Euteleostomi</taxon>
        <taxon>Actinopterygii</taxon>
        <taxon>Neopterygii</taxon>
        <taxon>Teleostei</taxon>
        <taxon>Anguilliformes</taxon>
        <taxon>Anguillidae</taxon>
        <taxon>Anguilla</taxon>
    </lineage>
</organism>
<evidence type="ECO:0000256" key="5">
    <source>
        <dbReference type="ARBA" id="ARBA00023015"/>
    </source>
</evidence>
<keyword evidence="13" id="KW-1185">Reference proteome</keyword>
<keyword evidence="6" id="KW-0238">DNA-binding</keyword>
<sequence>MNSEGLLNKSLKVGISSCTTVHGLAGNGGLHAGARKENCEFVATVDSHKLQSAASTGRFLCALFLDDGGAVKEYRSDDSAVSGTVLTKEGKEKRPNEAPREDRDVQERRCDVLPRDTEPRGQPPAGRALHPCASSQILVPTHRAAKGHADREVMAAAALTSLSATNPLVLPQNTVPETTSKGLKESLSGSYGSTTSGNWSWDASDQSVPSTPSPPLWTDINKTSLLLSQGDDLIDESEITHFLFEDPIPRKRKNSMKVMFKCLWKNCETVLSSSSGIQRHVRTFHLGRNGDSEDSDGEEDFYYSEMEVNVDTLSEGLSCLTPASPTAPMAPPTFYKALPIFSCPHPSQRALISLRAELGCTSPLSQSAPSTLCQIRTDHTYQATAALSIPGAPSAFRPNDASASLSWQPLRTTPPTQICNFNVMERRLPFQHTTFAKPLPPAVPTAKPSTGSRKSRGEAKKCRKVYGMEKKDLWCTACRWKKACQRFTD</sequence>
<feature type="region of interest" description="Disordered" evidence="10">
    <location>
        <begin position="435"/>
        <end position="459"/>
    </location>
</feature>
<dbReference type="InterPro" id="IPR013087">
    <property type="entry name" value="Znf_C2H2_type"/>
</dbReference>
<protein>
    <recommendedName>
        <fullName evidence="11">C2H2-type domain-containing protein</fullName>
    </recommendedName>
</protein>
<proteinExistence type="predicted"/>
<keyword evidence="5" id="KW-0805">Transcription regulation</keyword>
<keyword evidence="4" id="KW-0862">Zinc</keyword>
<comment type="caution">
    <text evidence="12">The sequence shown here is derived from an EMBL/GenBank/DDBJ whole genome shotgun (WGS) entry which is preliminary data.</text>
</comment>
<keyword evidence="3 9" id="KW-0863">Zinc-finger</keyword>
<dbReference type="SMART" id="SM01366">
    <property type="entry name" value="c-clamp"/>
    <property type="match status" value="1"/>
</dbReference>
<evidence type="ECO:0000256" key="4">
    <source>
        <dbReference type="ARBA" id="ARBA00022833"/>
    </source>
</evidence>
<keyword evidence="7" id="KW-0804">Transcription</keyword>
<evidence type="ECO:0000256" key="9">
    <source>
        <dbReference type="PROSITE-ProRule" id="PRU00042"/>
    </source>
</evidence>
<dbReference type="PROSITE" id="PS50157">
    <property type="entry name" value="ZINC_FINGER_C2H2_2"/>
    <property type="match status" value="1"/>
</dbReference>
<dbReference type="GO" id="GO:0005634">
    <property type="term" value="C:nucleus"/>
    <property type="evidence" value="ECO:0007669"/>
    <property type="project" value="UniProtKB-SubCell"/>
</dbReference>